<dbReference type="GO" id="GO:0008289">
    <property type="term" value="F:lipid binding"/>
    <property type="evidence" value="ECO:0007669"/>
    <property type="project" value="UniProtKB-KW"/>
</dbReference>
<evidence type="ECO:0000256" key="11">
    <source>
        <dbReference type="RuleBase" id="RU004227"/>
    </source>
</evidence>
<dbReference type="RefSeq" id="WP_123290003.1">
    <property type="nucleotide sequence ID" value="NZ_RJVA01000011.1"/>
</dbReference>
<evidence type="ECO:0000256" key="10">
    <source>
        <dbReference type="RuleBase" id="RU000577"/>
    </source>
</evidence>
<reference evidence="14 15" key="1">
    <citation type="submission" date="2018-11" db="EMBL/GenBank/DDBJ databases">
        <title>Genomic Encyclopedia of Type Strains, Phase IV (KMG-IV): sequencing the most valuable type-strain genomes for metagenomic binning, comparative biology and taxonomic classification.</title>
        <authorList>
            <person name="Goeker M."/>
        </authorList>
    </citation>
    <scope>NUCLEOTIDE SEQUENCE [LARGE SCALE GENOMIC DNA]</scope>
    <source>
        <strain evidence="14 15">DSM 22027</strain>
    </source>
</reference>
<feature type="binding site" evidence="8">
    <location>
        <position position="161"/>
    </location>
    <ligand>
        <name>ATP</name>
        <dbReference type="ChEBI" id="CHEBI:30616"/>
    </ligand>
</feature>
<gene>
    <name evidence="8" type="primary">dnaA</name>
    <name evidence="14" type="ORF">EDC27_1527</name>
</gene>
<dbReference type="PANTHER" id="PTHR30050">
    <property type="entry name" value="CHROMOSOMAL REPLICATION INITIATOR PROTEIN DNAA"/>
    <property type="match status" value="1"/>
</dbReference>
<keyword evidence="3 8" id="KW-0235">DNA replication</keyword>
<dbReference type="GO" id="GO:0006275">
    <property type="term" value="P:regulation of DNA replication"/>
    <property type="evidence" value="ECO:0007669"/>
    <property type="project" value="UniProtKB-UniRule"/>
</dbReference>
<dbReference type="InterPro" id="IPR024633">
    <property type="entry name" value="DnaA_N_dom"/>
</dbReference>
<dbReference type="Pfam" id="PF11638">
    <property type="entry name" value="DnaA_N"/>
    <property type="match status" value="1"/>
</dbReference>
<dbReference type="InterPro" id="IPR020591">
    <property type="entry name" value="Chromosome_initiator_DnaA-like"/>
</dbReference>
<dbReference type="EMBL" id="RJVA01000011">
    <property type="protein sequence ID" value="ROQ93505.1"/>
    <property type="molecule type" value="Genomic_DNA"/>
</dbReference>
<evidence type="ECO:0000256" key="2">
    <source>
        <dbReference type="ARBA" id="ARBA00022490"/>
    </source>
</evidence>
<evidence type="ECO:0000256" key="3">
    <source>
        <dbReference type="ARBA" id="ARBA00022705"/>
    </source>
</evidence>
<evidence type="ECO:0000259" key="13">
    <source>
        <dbReference type="SMART" id="SM00760"/>
    </source>
</evidence>
<dbReference type="Proteomes" id="UP000276223">
    <property type="component" value="Unassembled WGS sequence"/>
</dbReference>
<dbReference type="Gene3D" id="3.30.300.180">
    <property type="match status" value="1"/>
</dbReference>
<evidence type="ECO:0000256" key="5">
    <source>
        <dbReference type="ARBA" id="ARBA00022840"/>
    </source>
</evidence>
<dbReference type="GO" id="GO:0005886">
    <property type="term" value="C:plasma membrane"/>
    <property type="evidence" value="ECO:0007669"/>
    <property type="project" value="TreeGrafter"/>
</dbReference>
<protein>
    <recommendedName>
        <fullName evidence="8 9">Chromosomal replication initiator protein DnaA</fullName>
    </recommendedName>
</protein>
<feature type="domain" description="AAA+ ATPase" evidence="12">
    <location>
        <begin position="147"/>
        <end position="280"/>
    </location>
</feature>
<dbReference type="PRINTS" id="PR00051">
    <property type="entry name" value="DNAA"/>
</dbReference>
<sequence length="455" mass="52408">MENEWKAVCEKLRQGLSNGQYEFYVATLSFVRFDGHCLTLGCRSKFHADWVRAHLSGRILEAAQERFPQLKGCRFEILPQVSEDEPQEKEEEEIRERPSGQLTFMDIGQPVRSVFNPRFTFDQFVVGQSNQFAYATCRAMTAQHGFHHQSVYLMADPGLGKSHLTHAVGNLLTRQAPNLRVRYVTAEQFTNEMVAALRRDRIEDFKKTYRDGCDILLLEKVEFFAGKRKIQDELIYTLDELLDRGRRIICTGKTSPKDIPKLNRELRSRLGGLLVAPIDRPDFEMRKEIIRRKAAYDNVHLPMEVVEFLADRVTTDVRQLESCLVGLMAKSSILGIPISVSLAREVTQTILDYLPTLDIAHVTGAVCKSFGLQEEDLRSKARSRRISEARQLAMYLCRKYTKESLNVIAQAFNRSHSTVIYAVKKVDHELSRKNSTMRKYLEHVSRRIETRCLDE</sequence>
<evidence type="ECO:0000256" key="8">
    <source>
        <dbReference type="HAMAP-Rule" id="MF_00377"/>
    </source>
</evidence>
<keyword evidence="7 8" id="KW-0238">DNA-binding</keyword>
<accession>A0A3N1UQX5</accession>
<dbReference type="InterPro" id="IPR013317">
    <property type="entry name" value="DnaA_dom"/>
</dbReference>
<evidence type="ECO:0000256" key="1">
    <source>
        <dbReference type="ARBA" id="ARBA00006583"/>
    </source>
</evidence>
<dbReference type="SUPFAM" id="SSF48295">
    <property type="entry name" value="TrpR-like"/>
    <property type="match status" value="1"/>
</dbReference>
<dbReference type="SUPFAM" id="SSF52540">
    <property type="entry name" value="P-loop containing nucleoside triphosphate hydrolases"/>
    <property type="match status" value="1"/>
</dbReference>
<evidence type="ECO:0000259" key="12">
    <source>
        <dbReference type="SMART" id="SM00382"/>
    </source>
</evidence>
<keyword evidence="5 8" id="KW-0067">ATP-binding</keyword>
<evidence type="ECO:0000256" key="9">
    <source>
        <dbReference type="NCBIfam" id="TIGR00362"/>
    </source>
</evidence>
<dbReference type="SMART" id="SM00382">
    <property type="entry name" value="AAA"/>
    <property type="match status" value="1"/>
</dbReference>
<dbReference type="SMART" id="SM00760">
    <property type="entry name" value="Bac_DnaA_C"/>
    <property type="match status" value="1"/>
</dbReference>
<dbReference type="Gene3D" id="1.10.8.60">
    <property type="match status" value="1"/>
</dbReference>
<feature type="region of interest" description="Domain I, interacts with DnaA modulators" evidence="8">
    <location>
        <begin position="1"/>
        <end position="91"/>
    </location>
</feature>
<comment type="domain">
    <text evidence="8">Domain I is involved in oligomerization and binding regulators, domain II is flexibile and of varying length in different bacteria, domain III forms the AAA+ region, while domain IV binds dsDNA.</text>
</comment>
<comment type="caution">
    <text evidence="8">Lacks conserved residue(s) required for the propagation of feature annotation.</text>
</comment>
<organism evidence="14 15">
    <name type="scientific">Desulfosoma caldarium</name>
    <dbReference type="NCBI Taxonomy" id="610254"/>
    <lineage>
        <taxon>Bacteria</taxon>
        <taxon>Pseudomonadati</taxon>
        <taxon>Thermodesulfobacteriota</taxon>
        <taxon>Syntrophobacteria</taxon>
        <taxon>Syntrophobacterales</taxon>
        <taxon>Syntrophobacteraceae</taxon>
        <taxon>Desulfosoma</taxon>
    </lineage>
</organism>
<dbReference type="PROSITE" id="PS01008">
    <property type="entry name" value="DNAA"/>
    <property type="match status" value="1"/>
</dbReference>
<dbReference type="GO" id="GO:0003688">
    <property type="term" value="F:DNA replication origin binding"/>
    <property type="evidence" value="ECO:0007669"/>
    <property type="project" value="UniProtKB-UniRule"/>
</dbReference>
<evidence type="ECO:0000256" key="4">
    <source>
        <dbReference type="ARBA" id="ARBA00022741"/>
    </source>
</evidence>
<dbReference type="HAMAP" id="MF_00377">
    <property type="entry name" value="DnaA_bact"/>
    <property type="match status" value="1"/>
</dbReference>
<feature type="region of interest" description="Domain IV, binds dsDNA" evidence="8">
    <location>
        <begin position="332"/>
        <end position="455"/>
    </location>
</feature>
<evidence type="ECO:0000256" key="6">
    <source>
        <dbReference type="ARBA" id="ARBA00023121"/>
    </source>
</evidence>
<dbReference type="InterPro" id="IPR027417">
    <property type="entry name" value="P-loop_NTPase"/>
</dbReference>
<dbReference type="InterPro" id="IPR013159">
    <property type="entry name" value="DnaA_C"/>
</dbReference>
<comment type="function">
    <text evidence="8 10">Plays an essential role in the initiation and regulation of chromosomal replication. ATP-DnaA binds to the origin of replication (oriC) to initiate formation of the DNA replication initiation complex once per cell cycle. Binds the DnaA box (a 9 base pair repeat at the origin) and separates the double-stranded (ds)DNA. Forms a right-handed helical filament on oriC DNA; dsDNA binds to the exterior of the filament while single-stranded (ss)DNA is stabiized in the filament's interior. The ATP-DnaA-oriC complex binds and stabilizes one strand of the AT-rich DNA unwinding element (DUE), permitting loading of DNA polymerase. After initiation quickly degrades to an ADP-DnaA complex that is not apt for DNA replication. Binds acidic phospholipids.</text>
</comment>
<dbReference type="CDD" id="cd00009">
    <property type="entry name" value="AAA"/>
    <property type="match status" value="1"/>
</dbReference>
<dbReference type="PANTHER" id="PTHR30050:SF2">
    <property type="entry name" value="CHROMOSOMAL REPLICATION INITIATOR PROTEIN DNAA"/>
    <property type="match status" value="1"/>
</dbReference>
<evidence type="ECO:0000313" key="15">
    <source>
        <dbReference type="Proteomes" id="UP000276223"/>
    </source>
</evidence>
<keyword evidence="2 8" id="KW-0963">Cytoplasm</keyword>
<dbReference type="CDD" id="cd06571">
    <property type="entry name" value="Bac_DnaA_C"/>
    <property type="match status" value="1"/>
</dbReference>
<dbReference type="OrthoDB" id="9807019at2"/>
<dbReference type="Gene3D" id="3.40.50.300">
    <property type="entry name" value="P-loop containing nucleotide triphosphate hydrolases"/>
    <property type="match status" value="1"/>
</dbReference>
<dbReference type="InterPro" id="IPR001957">
    <property type="entry name" value="Chromosome_initiator_DnaA"/>
</dbReference>
<comment type="similarity">
    <text evidence="1 8 11">Belongs to the DnaA family.</text>
</comment>
<name>A0A3N1UQX5_9BACT</name>
<dbReference type="NCBIfam" id="TIGR00362">
    <property type="entry name" value="DnaA"/>
    <property type="match status" value="1"/>
</dbReference>
<dbReference type="InterPro" id="IPR010921">
    <property type="entry name" value="Trp_repressor/repl_initiator"/>
</dbReference>
<keyword evidence="15" id="KW-1185">Reference proteome</keyword>
<dbReference type="InterPro" id="IPR003593">
    <property type="entry name" value="AAA+_ATPase"/>
</dbReference>
<comment type="subunit">
    <text evidence="8">Oligomerizes as a right-handed, spiral filament on DNA at oriC.</text>
</comment>
<dbReference type="InterPro" id="IPR018312">
    <property type="entry name" value="Chromosome_initiator_DnaA_CS"/>
</dbReference>
<dbReference type="InterPro" id="IPR038454">
    <property type="entry name" value="DnaA_N_sf"/>
</dbReference>
<comment type="subcellular location">
    <subcellularLocation>
        <location evidence="8">Cytoplasm</location>
    </subcellularLocation>
</comment>
<comment type="caution">
    <text evidence="14">The sequence shown here is derived from an EMBL/GenBank/DDBJ whole genome shotgun (WGS) entry which is preliminary data.</text>
</comment>
<proteinExistence type="inferred from homology"/>
<dbReference type="AlphaFoldDB" id="A0A3N1UQX5"/>
<feature type="binding site" evidence="8">
    <location>
        <position position="158"/>
    </location>
    <ligand>
        <name>ATP</name>
        <dbReference type="ChEBI" id="CHEBI:30616"/>
    </ligand>
</feature>
<feature type="binding site" evidence="8">
    <location>
        <position position="160"/>
    </location>
    <ligand>
        <name>ATP</name>
        <dbReference type="ChEBI" id="CHEBI:30616"/>
    </ligand>
</feature>
<dbReference type="Pfam" id="PF00308">
    <property type="entry name" value="Bac_DnaA"/>
    <property type="match status" value="1"/>
</dbReference>
<evidence type="ECO:0000256" key="7">
    <source>
        <dbReference type="ARBA" id="ARBA00023125"/>
    </source>
</evidence>
<evidence type="ECO:0000313" key="14">
    <source>
        <dbReference type="EMBL" id="ROQ93505.1"/>
    </source>
</evidence>
<dbReference type="GO" id="GO:0006270">
    <property type="term" value="P:DNA replication initiation"/>
    <property type="evidence" value="ECO:0007669"/>
    <property type="project" value="UniProtKB-UniRule"/>
</dbReference>
<dbReference type="GO" id="GO:0005524">
    <property type="term" value="F:ATP binding"/>
    <property type="evidence" value="ECO:0007669"/>
    <property type="project" value="UniProtKB-UniRule"/>
</dbReference>
<dbReference type="Pfam" id="PF08299">
    <property type="entry name" value="Bac_DnaA_C"/>
    <property type="match status" value="1"/>
</dbReference>
<keyword evidence="6 8" id="KW-0446">Lipid-binding</keyword>
<dbReference type="Gene3D" id="1.10.1750.10">
    <property type="match status" value="1"/>
</dbReference>
<keyword evidence="4 8" id="KW-0547">Nucleotide-binding</keyword>
<dbReference type="GO" id="GO:0005737">
    <property type="term" value="C:cytoplasm"/>
    <property type="evidence" value="ECO:0007669"/>
    <property type="project" value="UniProtKB-SubCell"/>
</dbReference>
<feature type="domain" description="Chromosomal replication initiator DnaA C-terminal" evidence="13">
    <location>
        <begin position="358"/>
        <end position="426"/>
    </location>
</feature>
<feature type="binding site" evidence="8">
    <location>
        <position position="162"/>
    </location>
    <ligand>
        <name>ATP</name>
        <dbReference type="ChEBI" id="CHEBI:30616"/>
    </ligand>
</feature>